<proteinExistence type="predicted"/>
<dbReference type="PANTHER" id="PTHR11895:SF7">
    <property type="entry name" value="GLUTAMYL-TRNA(GLN) AMIDOTRANSFERASE SUBUNIT A, MITOCHONDRIAL"/>
    <property type="match status" value="1"/>
</dbReference>
<gene>
    <name evidence="2" type="ORF">METZ01_LOCUS496759</name>
</gene>
<protein>
    <recommendedName>
        <fullName evidence="1">Amidase domain-containing protein</fullName>
    </recommendedName>
</protein>
<dbReference type="GO" id="GO:0003824">
    <property type="term" value="F:catalytic activity"/>
    <property type="evidence" value="ECO:0007669"/>
    <property type="project" value="InterPro"/>
</dbReference>
<organism evidence="2">
    <name type="scientific">marine metagenome</name>
    <dbReference type="NCBI Taxonomy" id="408172"/>
    <lineage>
        <taxon>unclassified sequences</taxon>
        <taxon>metagenomes</taxon>
        <taxon>ecological metagenomes</taxon>
    </lineage>
</organism>
<evidence type="ECO:0000313" key="2">
    <source>
        <dbReference type="EMBL" id="SVE43905.1"/>
    </source>
</evidence>
<dbReference type="EMBL" id="UINC01217345">
    <property type="protein sequence ID" value="SVE43905.1"/>
    <property type="molecule type" value="Genomic_DNA"/>
</dbReference>
<dbReference type="PROSITE" id="PS00571">
    <property type="entry name" value="AMIDASES"/>
    <property type="match status" value="1"/>
</dbReference>
<feature type="non-terminal residue" evidence="2">
    <location>
        <position position="236"/>
    </location>
</feature>
<dbReference type="SUPFAM" id="SSF75304">
    <property type="entry name" value="Amidase signature (AS) enzymes"/>
    <property type="match status" value="1"/>
</dbReference>
<evidence type="ECO:0000259" key="1">
    <source>
        <dbReference type="Pfam" id="PF01425"/>
    </source>
</evidence>
<name>A0A383DI27_9ZZZZ</name>
<dbReference type="InterPro" id="IPR000120">
    <property type="entry name" value="Amidase"/>
</dbReference>
<dbReference type="PANTHER" id="PTHR11895">
    <property type="entry name" value="TRANSAMIDASE"/>
    <property type="match status" value="1"/>
</dbReference>
<dbReference type="InterPro" id="IPR020556">
    <property type="entry name" value="Amidase_CS"/>
</dbReference>
<feature type="non-terminal residue" evidence="2">
    <location>
        <position position="1"/>
    </location>
</feature>
<dbReference type="Pfam" id="PF01425">
    <property type="entry name" value="Amidase"/>
    <property type="match status" value="1"/>
</dbReference>
<accession>A0A383DI27</accession>
<feature type="domain" description="Amidase" evidence="1">
    <location>
        <begin position="1"/>
        <end position="236"/>
    </location>
</feature>
<reference evidence="2" key="1">
    <citation type="submission" date="2018-05" db="EMBL/GenBank/DDBJ databases">
        <authorList>
            <person name="Lanie J.A."/>
            <person name="Ng W.-L."/>
            <person name="Kazmierczak K.M."/>
            <person name="Andrzejewski T.M."/>
            <person name="Davidsen T.M."/>
            <person name="Wayne K.J."/>
            <person name="Tettelin H."/>
            <person name="Glass J.I."/>
            <person name="Rusch D."/>
            <person name="Podicherti R."/>
            <person name="Tsui H.-C.T."/>
            <person name="Winkler M.E."/>
        </authorList>
    </citation>
    <scope>NUCLEOTIDE SEQUENCE</scope>
</reference>
<sequence>GLETTCGSRILEGFIPPYDATVIARLREADGVIIGKTNMDQFGMGSSNENSGFSTVRNPVDTSRVPGGSSGGSAAALAAQTAILALGEDTGGSIRQPAAFCGVVGLKPTYGRVSRFGIIAYGSSFDQVGPMANNVEDCARLLQVIAGHDRRDSTSAPEPVADYLKTLKHGIERLRVGVPEEYFSEGLDPEIEACVRQAIETLEGLGAQIESISLPNTEYAVATYYILVTAEASSNL</sequence>
<dbReference type="Gene3D" id="3.90.1300.10">
    <property type="entry name" value="Amidase signature (AS) domain"/>
    <property type="match status" value="1"/>
</dbReference>
<dbReference type="InterPro" id="IPR036928">
    <property type="entry name" value="AS_sf"/>
</dbReference>
<dbReference type="InterPro" id="IPR023631">
    <property type="entry name" value="Amidase_dom"/>
</dbReference>
<dbReference type="AlphaFoldDB" id="A0A383DI27"/>